<dbReference type="EMBL" id="BSYO01000011">
    <property type="protein sequence ID" value="GMH12295.1"/>
    <property type="molecule type" value="Genomic_DNA"/>
</dbReference>
<evidence type="ECO:0000313" key="1">
    <source>
        <dbReference type="EMBL" id="GMH12295.1"/>
    </source>
</evidence>
<reference evidence="1" key="1">
    <citation type="submission" date="2023-05" db="EMBL/GenBank/DDBJ databases">
        <title>Nepenthes gracilis genome sequencing.</title>
        <authorList>
            <person name="Fukushima K."/>
        </authorList>
    </citation>
    <scope>NUCLEOTIDE SEQUENCE</scope>
    <source>
        <strain evidence="1">SING2019-196</strain>
    </source>
</reference>
<gene>
    <name evidence="1" type="ORF">Nepgr_014136</name>
</gene>
<organism evidence="1 2">
    <name type="scientific">Nepenthes gracilis</name>
    <name type="common">Slender pitcher plant</name>
    <dbReference type="NCBI Taxonomy" id="150966"/>
    <lineage>
        <taxon>Eukaryota</taxon>
        <taxon>Viridiplantae</taxon>
        <taxon>Streptophyta</taxon>
        <taxon>Embryophyta</taxon>
        <taxon>Tracheophyta</taxon>
        <taxon>Spermatophyta</taxon>
        <taxon>Magnoliopsida</taxon>
        <taxon>eudicotyledons</taxon>
        <taxon>Gunneridae</taxon>
        <taxon>Pentapetalae</taxon>
        <taxon>Caryophyllales</taxon>
        <taxon>Nepenthaceae</taxon>
        <taxon>Nepenthes</taxon>
    </lineage>
</organism>
<protein>
    <submittedName>
        <fullName evidence="1">Uncharacterized protein</fullName>
    </submittedName>
</protein>
<evidence type="ECO:0000313" key="2">
    <source>
        <dbReference type="Proteomes" id="UP001279734"/>
    </source>
</evidence>
<comment type="caution">
    <text evidence="1">The sequence shown here is derived from an EMBL/GenBank/DDBJ whole genome shotgun (WGS) entry which is preliminary data.</text>
</comment>
<dbReference type="AlphaFoldDB" id="A0AAD3SK54"/>
<keyword evidence="2" id="KW-1185">Reference proteome</keyword>
<accession>A0AAD3SK54</accession>
<dbReference type="Proteomes" id="UP001279734">
    <property type="component" value="Unassembled WGS sequence"/>
</dbReference>
<name>A0AAD3SK54_NEPGR</name>
<proteinExistence type="predicted"/>
<sequence length="75" mass="8732">MLMPALKSSFSLGHADPFGLIHSRESGYLSGVQVGYQLQRRNFKLPMAKLKGRRLELFMQYWVVFFLKHFLKEGV</sequence>